<accession>A0A202E913</accession>
<dbReference type="InterPro" id="IPR021799">
    <property type="entry name" value="PIN-like_prokaryotic"/>
</dbReference>
<name>A0A202E913_9EURY</name>
<dbReference type="RefSeq" id="WP_054863947.1">
    <property type="nucleotide sequence ID" value="NZ_MWPH01000002.1"/>
</dbReference>
<dbReference type="Proteomes" id="UP000196084">
    <property type="component" value="Unassembled WGS sequence"/>
</dbReference>
<evidence type="ECO:0000313" key="1">
    <source>
        <dbReference type="EMBL" id="OVE84741.1"/>
    </source>
</evidence>
<protein>
    <recommendedName>
        <fullName evidence="3">Nucleic acid-binding protein</fullName>
    </recommendedName>
</protein>
<dbReference type="Pfam" id="PF11848">
    <property type="entry name" value="DUF3368"/>
    <property type="match status" value="1"/>
</dbReference>
<reference evidence="1 2" key="1">
    <citation type="submission" date="2017-02" db="EMBL/GenBank/DDBJ databases">
        <title>Natronthermophilus aegyptiacus gen. nov.,sp. nov., an aerobic, extremely halophilic alkalithermophilic archaeon isolated from the athalassohaline Wadi An Natrun, Egypt.</title>
        <authorList>
            <person name="Zhao B."/>
        </authorList>
    </citation>
    <scope>NUCLEOTIDE SEQUENCE [LARGE SCALE GENOMIC DNA]</scope>
    <source>
        <strain evidence="1 2">CGMCC 1.3597</strain>
    </source>
</reference>
<dbReference type="OrthoDB" id="214513at2157"/>
<organism evidence="1 2">
    <name type="scientific">Natronolimnobius baerhuensis</name>
    <dbReference type="NCBI Taxonomy" id="253108"/>
    <lineage>
        <taxon>Archaea</taxon>
        <taxon>Methanobacteriati</taxon>
        <taxon>Methanobacteriota</taxon>
        <taxon>Stenosarchaea group</taxon>
        <taxon>Halobacteria</taxon>
        <taxon>Halobacteriales</taxon>
        <taxon>Natrialbaceae</taxon>
        <taxon>Natronolimnobius</taxon>
    </lineage>
</organism>
<dbReference type="AlphaFoldDB" id="A0A202E913"/>
<comment type="caution">
    <text evidence="1">The sequence shown here is derived from an EMBL/GenBank/DDBJ whole genome shotgun (WGS) entry which is preliminary data.</text>
</comment>
<evidence type="ECO:0000313" key="2">
    <source>
        <dbReference type="Proteomes" id="UP000196084"/>
    </source>
</evidence>
<proteinExistence type="predicted"/>
<sequence>MALLVADTSALVSLGTVEAHAQTPLSILLDTHQICIPEQVVTELEETAAYDDPSGNASQAVLDRLSAFNVRPVTLDEDFPLDDGENAAVSLANNLEARQFLCDEFNKLALIHASLADTRLVTTPTLLTALVRNEHLAPADATALLSTMSDARSWKTNTYVAQARRTLKRQ</sequence>
<gene>
    <name evidence="1" type="ORF">B2G88_10185</name>
</gene>
<evidence type="ECO:0008006" key="3">
    <source>
        <dbReference type="Google" id="ProtNLM"/>
    </source>
</evidence>
<keyword evidence="2" id="KW-1185">Reference proteome</keyword>
<dbReference type="EMBL" id="MWPH01000002">
    <property type="protein sequence ID" value="OVE84741.1"/>
    <property type="molecule type" value="Genomic_DNA"/>
</dbReference>